<dbReference type="EMBL" id="QGDT01000017">
    <property type="protein sequence ID" value="PWJ54477.1"/>
    <property type="molecule type" value="Genomic_DNA"/>
</dbReference>
<dbReference type="OrthoDB" id="9808275at2"/>
<keyword evidence="2" id="KW-0862">Zinc</keyword>
<dbReference type="AlphaFoldDB" id="A0A316AWE6"/>
<sequence length="593" mass="67213">MKKSNFNKFPQISVSGYQAEEGWEHITQTIREKVESIGAPKTVIVLDAYHGVNVQEILAGMALGDSEMAVFEVSSAMLDKERMEALVSPFINNDPVFGFVTTLELDAFFDAEKVSSMQEEIEKVKEGVVLVLGTGAALVAPHADVLIYADMPRWEIQLRFRKNAISNLGADNANDPFAYQYKRSFFVDWRVCDRFKKGLMDRWDFVLDTSQEHRPKMVSGVAMAHALASTKERPFRVVPFFDPGPWGGQWLKEVVDLDRSAQNYAWGFDCVPEENSLVFDFDGVPIEIPSINLVLAHPVPVLGEAVYDAFGAEFPIRFDFLDTMQGGNLSLQVHPMHQYIKDQFGMGYTQNESYYFLEAENDGFVYLGLKEDVDPESMMQELQTAQEGEGPFDAEKHVQKWPVKKHDHVLIPAGTVHCSGADTVVLEISATPFNFTFKLWDWGRMGLDGKPRPISLEHGKKNIQWDRTTKWTQENLVNRFEQVASGDGWREERTGLDTHSFIETRRHWFTQKVTHHTEGVVNVLNLISGREALVESPNSAFEPFVVHYAETFIVPAGVGAYTVRPYGESEWQECATIKASIRTNNLKENYRID</sequence>
<evidence type="ECO:0000256" key="1">
    <source>
        <dbReference type="ARBA" id="ARBA00022723"/>
    </source>
</evidence>
<dbReference type="Gene3D" id="2.60.120.10">
    <property type="entry name" value="Jelly Rolls"/>
    <property type="match status" value="1"/>
</dbReference>
<keyword evidence="4" id="KW-1185">Reference proteome</keyword>
<protein>
    <submittedName>
        <fullName evidence="3">Mannose-6-phosphate isomerase class I</fullName>
    </submittedName>
</protein>
<evidence type="ECO:0000313" key="4">
    <source>
        <dbReference type="Proteomes" id="UP000245880"/>
    </source>
</evidence>
<dbReference type="InterPro" id="IPR011051">
    <property type="entry name" value="RmlC_Cupin_sf"/>
</dbReference>
<dbReference type="PANTHER" id="PTHR42742">
    <property type="entry name" value="TRANSCRIPTIONAL REPRESSOR MPRA"/>
    <property type="match status" value="1"/>
</dbReference>
<dbReference type="InterPro" id="IPR051804">
    <property type="entry name" value="Carb_Metab_Reg_Kinase/Isom"/>
</dbReference>
<evidence type="ECO:0000256" key="2">
    <source>
        <dbReference type="ARBA" id="ARBA00022833"/>
    </source>
</evidence>
<accession>A0A316AWE6</accession>
<dbReference type="CDD" id="cd07010">
    <property type="entry name" value="cupin_PMI_type_I_N_bac"/>
    <property type="match status" value="1"/>
</dbReference>
<dbReference type="InterPro" id="IPR014710">
    <property type="entry name" value="RmlC-like_jellyroll"/>
</dbReference>
<organism evidence="3 4">
    <name type="scientific">Dyadobacter jejuensis</name>
    <dbReference type="NCBI Taxonomy" id="1082580"/>
    <lineage>
        <taxon>Bacteria</taxon>
        <taxon>Pseudomonadati</taxon>
        <taxon>Bacteroidota</taxon>
        <taxon>Cytophagia</taxon>
        <taxon>Cytophagales</taxon>
        <taxon>Spirosomataceae</taxon>
        <taxon>Dyadobacter</taxon>
    </lineage>
</organism>
<reference evidence="3 4" key="1">
    <citation type="submission" date="2018-03" db="EMBL/GenBank/DDBJ databases">
        <title>Genomic Encyclopedia of Archaeal and Bacterial Type Strains, Phase II (KMG-II): from individual species to whole genera.</title>
        <authorList>
            <person name="Goeker M."/>
        </authorList>
    </citation>
    <scope>NUCLEOTIDE SEQUENCE [LARGE SCALE GENOMIC DNA]</scope>
    <source>
        <strain evidence="3 4">DSM 100346</strain>
    </source>
</reference>
<name>A0A316AWE6_9BACT</name>
<dbReference type="SUPFAM" id="SSF51182">
    <property type="entry name" value="RmlC-like cupins"/>
    <property type="match status" value="1"/>
</dbReference>
<keyword evidence="1" id="KW-0479">Metal-binding</keyword>
<proteinExistence type="predicted"/>
<dbReference type="Proteomes" id="UP000245880">
    <property type="component" value="Unassembled WGS sequence"/>
</dbReference>
<gene>
    <name evidence="3" type="ORF">CLV98_11715</name>
</gene>
<dbReference type="GO" id="GO:0046872">
    <property type="term" value="F:metal ion binding"/>
    <property type="evidence" value="ECO:0007669"/>
    <property type="project" value="UniProtKB-KW"/>
</dbReference>
<dbReference type="GO" id="GO:0016853">
    <property type="term" value="F:isomerase activity"/>
    <property type="evidence" value="ECO:0007669"/>
    <property type="project" value="UniProtKB-KW"/>
</dbReference>
<dbReference type="PANTHER" id="PTHR42742:SF3">
    <property type="entry name" value="FRUCTOKINASE"/>
    <property type="match status" value="1"/>
</dbReference>
<keyword evidence="3" id="KW-0413">Isomerase</keyword>
<dbReference type="RefSeq" id="WP_109677686.1">
    <property type="nucleotide sequence ID" value="NZ_QGDT01000017.1"/>
</dbReference>
<comment type="caution">
    <text evidence="3">The sequence shown here is derived from an EMBL/GenBank/DDBJ whole genome shotgun (WGS) entry which is preliminary data.</text>
</comment>
<evidence type="ECO:0000313" key="3">
    <source>
        <dbReference type="EMBL" id="PWJ54477.1"/>
    </source>
</evidence>